<evidence type="ECO:0000313" key="1">
    <source>
        <dbReference type="EMBL" id="MBU5436610.1"/>
    </source>
</evidence>
<protein>
    <submittedName>
        <fullName evidence="1">Uncharacterized protein</fullName>
    </submittedName>
</protein>
<accession>A0ABS6E133</accession>
<sequence>MYKLTYEQIQNIEGNATKKLLKYINKYTEDANFFNNVDFYYPDFGEQKNIIAFNVWISIDYITKDGKTFIEHFLEEMPKSLTNLEKEVLIERNKSHISLFEIIDFEEEFLYVKDLLQNQTQMLWEPELINVLNSGDFIFARIGKVLDSMSFIGDISYLPHSMKPTFLEEVFLDFNHVRLTSPSLTMKEYLKQHSINLYKIYTDCMYEAIEIDEDITSIVYDELDEFEGYLQLKSSRSMIKKHISNLIDLFEYYLMDEDMTLYDLDQLDFEYFFNEAIIDGFISTQEDLNSYISTLKKYIGFLKNITCDYKEAYEEILNISNNRFNYLSQLKYVELPFKINRKISTGVSCILNEDAISLIMDYDKFILYIIDKPLEVTGKNKYIKRKHLLEINSLFDLEEPLEKKAPNQEDFPLIHMFYKFSLNLGLIVLNGNYLTITKKGSNFLRLKDEEKYSLFFEYIWSSEFIGFISRLKSQMNIDKFKKDFMKLLASFKEDTNYRINMILPLFSSFPDFFFSYYKYLEYLGLIRCSLYPNYNIRLTSFGKIVLTLFEDKDNRDHKCNIINLELFRKSR</sequence>
<reference evidence="1 2" key="1">
    <citation type="submission" date="2021-06" db="EMBL/GenBank/DDBJ databases">
        <authorList>
            <person name="Sun Q."/>
            <person name="Li D."/>
        </authorList>
    </citation>
    <scope>NUCLEOTIDE SEQUENCE [LARGE SCALE GENOMIC DNA]</scope>
    <source>
        <strain evidence="1 2">MSJ-40</strain>
    </source>
</reference>
<dbReference type="EMBL" id="JAHLPM010000001">
    <property type="protein sequence ID" value="MBU5436610.1"/>
    <property type="molecule type" value="Genomic_DNA"/>
</dbReference>
<gene>
    <name evidence="1" type="ORF">KQI42_01245</name>
</gene>
<keyword evidence="2" id="KW-1185">Reference proteome</keyword>
<dbReference type="Proteomes" id="UP000749471">
    <property type="component" value="Unassembled WGS sequence"/>
</dbReference>
<evidence type="ECO:0000313" key="2">
    <source>
        <dbReference type="Proteomes" id="UP000749471"/>
    </source>
</evidence>
<dbReference type="RefSeq" id="WP_216515952.1">
    <property type="nucleotide sequence ID" value="NZ_JAHLPM010000001.1"/>
</dbReference>
<proteinExistence type="predicted"/>
<comment type="caution">
    <text evidence="1">The sequence shown here is derived from an EMBL/GenBank/DDBJ whole genome shotgun (WGS) entry which is preliminary data.</text>
</comment>
<organism evidence="1 2">
    <name type="scientific">Tissierella simiarum</name>
    <dbReference type="NCBI Taxonomy" id="2841534"/>
    <lineage>
        <taxon>Bacteria</taxon>
        <taxon>Bacillati</taxon>
        <taxon>Bacillota</taxon>
        <taxon>Tissierellia</taxon>
        <taxon>Tissierellales</taxon>
        <taxon>Tissierellaceae</taxon>
        <taxon>Tissierella</taxon>
    </lineage>
</organism>
<name>A0ABS6E133_9FIRM</name>